<dbReference type="HAMAP" id="MF_01845">
    <property type="entry name" value="UPF0597"/>
    <property type="match status" value="1"/>
</dbReference>
<dbReference type="Proteomes" id="UP000191153">
    <property type="component" value="Unassembled WGS sequence"/>
</dbReference>
<dbReference type="GO" id="GO:0019450">
    <property type="term" value="P:L-cysteine catabolic process to pyruvate"/>
    <property type="evidence" value="ECO:0007669"/>
    <property type="project" value="TreeGrafter"/>
</dbReference>
<dbReference type="EMBL" id="FUWX01000034">
    <property type="protein sequence ID" value="SKA08276.1"/>
    <property type="molecule type" value="Genomic_DNA"/>
</dbReference>
<dbReference type="OrthoDB" id="41906at2"/>
<dbReference type="InterPro" id="IPR005130">
    <property type="entry name" value="Ser_deHydtase-like_asu"/>
</dbReference>
<dbReference type="STRING" id="180163.SAMN02745174_02483"/>
<evidence type="ECO:0000259" key="2">
    <source>
        <dbReference type="Pfam" id="PF03313"/>
    </source>
</evidence>
<dbReference type="RefSeq" id="WP_078694904.1">
    <property type="nucleotide sequence ID" value="NZ_FUWX01000034.1"/>
</dbReference>
<dbReference type="AlphaFoldDB" id="A0A1T4QX93"/>
<feature type="domain" description="Serine dehydratase-like alpha subunit" evidence="2">
    <location>
        <begin position="135"/>
        <end position="423"/>
    </location>
</feature>
<evidence type="ECO:0000313" key="4">
    <source>
        <dbReference type="Proteomes" id="UP000191153"/>
    </source>
</evidence>
<protein>
    <recommendedName>
        <fullName evidence="1">UPF0597 protein SAMN02745174_02483</fullName>
    </recommendedName>
</protein>
<sequence length="430" mass="45424">MNNEILSSILTILNEEIVPAEGCTEPIALAYAGAKVREILGTIPEKINIYLSGNIIKNVKSVIVPNSDGMAGIEVAVALGAVAGDSSKELLVISDVKKEELTAVKSFLNSDVINVFKADNSLKLYIKIEAFAEGNSAMIEIKHLHTNITRIEKNNEIILDQPCNDGDFNSALTDRKVLTVERIYNLAKTIDINLIAPIFKKVIEFNSNIATEGLNEVYGVNMGKTIMTAIEKGIYGNDLKNKCAAFASAGSDARMSGCALPVMTTSGSGNQGMTASLPIIKYCLEKNISEESLIRALFVSHLTTIHIKTNVGRLSAYCGAICAAGGVAAALTFLNDGTYEDVSNAIGNTLGNLSGVICDGAKASCAMKIASGIYAAFDGCLLSLTGNVLGAGDGIIGQNIEDTIKNVGTLASKGMKQTDDVILDIMISKK</sequence>
<dbReference type="PANTHER" id="PTHR30501:SF2">
    <property type="entry name" value="UPF0597 PROTEIN YHAM"/>
    <property type="match status" value="1"/>
</dbReference>
<dbReference type="GO" id="GO:0080146">
    <property type="term" value="F:L-cysteine desulfhydrase activity"/>
    <property type="evidence" value="ECO:0007669"/>
    <property type="project" value="TreeGrafter"/>
</dbReference>
<dbReference type="InterPro" id="IPR021144">
    <property type="entry name" value="UPF0597"/>
</dbReference>
<keyword evidence="4" id="KW-1185">Reference proteome</keyword>
<dbReference type="PIRSF" id="PIRSF006054">
    <property type="entry name" value="UCP006054"/>
    <property type="match status" value="1"/>
</dbReference>
<evidence type="ECO:0000313" key="3">
    <source>
        <dbReference type="EMBL" id="SKA08276.1"/>
    </source>
</evidence>
<comment type="similarity">
    <text evidence="1">Belongs to the UPF0597 family.</text>
</comment>
<proteinExistence type="inferred from homology"/>
<organism evidence="3 4">
    <name type="scientific">Cetobacterium ceti</name>
    <dbReference type="NCBI Taxonomy" id="180163"/>
    <lineage>
        <taxon>Bacteria</taxon>
        <taxon>Fusobacteriati</taxon>
        <taxon>Fusobacteriota</taxon>
        <taxon>Fusobacteriia</taxon>
        <taxon>Fusobacteriales</taxon>
        <taxon>Fusobacteriaceae</taxon>
        <taxon>Cetobacterium</taxon>
    </lineage>
</organism>
<dbReference type="PANTHER" id="PTHR30501">
    <property type="entry name" value="UPF0597 PROTEIN YHAM"/>
    <property type="match status" value="1"/>
</dbReference>
<name>A0A1T4QX93_9FUSO</name>
<accession>A0A1T4QX93</accession>
<dbReference type="Pfam" id="PF03313">
    <property type="entry name" value="SDH_alpha"/>
    <property type="match status" value="1"/>
</dbReference>
<evidence type="ECO:0000256" key="1">
    <source>
        <dbReference type="HAMAP-Rule" id="MF_01845"/>
    </source>
</evidence>
<reference evidence="3 4" key="1">
    <citation type="submission" date="2017-02" db="EMBL/GenBank/DDBJ databases">
        <authorList>
            <person name="Peterson S.W."/>
        </authorList>
    </citation>
    <scope>NUCLEOTIDE SEQUENCE [LARGE SCALE GENOMIC DNA]</scope>
    <source>
        <strain evidence="3 4">ATCC 700028</strain>
    </source>
</reference>
<gene>
    <name evidence="3" type="ORF">SAMN02745174_02483</name>
</gene>